<sequence length="418" mass="46627">MARRPQMVQHPLFNGLPQMPPHQNGATQEQSSVNPYFNQHNGTNTSSLDGYLQLIPAVLMDTGALQNSLPGGLAQEHLLYDYSQQYAGWTAHTARPSPYAPMAADSMWHSFPWGIAQAYMPDDARVQPLDLQCCPDHFQQPEALLVSDRPPTRRNGTAELVTDWPPRLRHDRSLRFDPFEDHGIEEHQQATTAVGYREPVSPTSASTMSALVTPLIDNMVDLASEHAVHSAHGGTRASMLSYNVDNSEYGINDGVKQDRRTGRIPDFCVNTRSTDNVKHVDDIRSGSADTRNATGGISVGRASDSNGTPVGTLGRRQPTKGSRRLERRVRFAKVNDPETGEEAEVVIEREADKYLDLLEYLTYRTTERVKNKASSTQDCDTLPLLPLWLHFPDLLPAVFHAHREDISLLRLNGDRCWS</sequence>
<accession>A0A165PUE7</accession>
<dbReference type="AlphaFoldDB" id="A0A165PUE7"/>
<dbReference type="OrthoDB" id="3332300at2759"/>
<gene>
    <name evidence="2" type="ORF">NEOLEDRAFT_1181680</name>
</gene>
<dbReference type="InParanoid" id="A0A165PUE7"/>
<keyword evidence="3" id="KW-1185">Reference proteome</keyword>
<feature type="region of interest" description="Disordered" evidence="1">
    <location>
        <begin position="1"/>
        <end position="30"/>
    </location>
</feature>
<protein>
    <submittedName>
        <fullName evidence="2">Uncharacterized protein</fullName>
    </submittedName>
</protein>
<feature type="region of interest" description="Disordered" evidence="1">
    <location>
        <begin position="285"/>
        <end position="322"/>
    </location>
</feature>
<evidence type="ECO:0000313" key="2">
    <source>
        <dbReference type="EMBL" id="KZT21514.1"/>
    </source>
</evidence>
<evidence type="ECO:0000256" key="1">
    <source>
        <dbReference type="SAM" id="MobiDB-lite"/>
    </source>
</evidence>
<dbReference type="Proteomes" id="UP000076761">
    <property type="component" value="Unassembled WGS sequence"/>
</dbReference>
<proteinExistence type="predicted"/>
<reference evidence="2 3" key="1">
    <citation type="journal article" date="2016" name="Mol. Biol. Evol.">
        <title>Comparative Genomics of Early-Diverging Mushroom-Forming Fungi Provides Insights into the Origins of Lignocellulose Decay Capabilities.</title>
        <authorList>
            <person name="Nagy L.G."/>
            <person name="Riley R."/>
            <person name="Tritt A."/>
            <person name="Adam C."/>
            <person name="Daum C."/>
            <person name="Floudas D."/>
            <person name="Sun H."/>
            <person name="Yadav J.S."/>
            <person name="Pangilinan J."/>
            <person name="Larsson K.H."/>
            <person name="Matsuura K."/>
            <person name="Barry K."/>
            <person name="Labutti K."/>
            <person name="Kuo R."/>
            <person name="Ohm R.A."/>
            <person name="Bhattacharya S.S."/>
            <person name="Shirouzu T."/>
            <person name="Yoshinaga Y."/>
            <person name="Martin F.M."/>
            <person name="Grigoriev I.V."/>
            <person name="Hibbett D.S."/>
        </authorList>
    </citation>
    <scope>NUCLEOTIDE SEQUENCE [LARGE SCALE GENOMIC DNA]</scope>
    <source>
        <strain evidence="2 3">HHB14362 ss-1</strain>
    </source>
</reference>
<organism evidence="2 3">
    <name type="scientific">Neolentinus lepideus HHB14362 ss-1</name>
    <dbReference type="NCBI Taxonomy" id="1314782"/>
    <lineage>
        <taxon>Eukaryota</taxon>
        <taxon>Fungi</taxon>
        <taxon>Dikarya</taxon>
        <taxon>Basidiomycota</taxon>
        <taxon>Agaricomycotina</taxon>
        <taxon>Agaricomycetes</taxon>
        <taxon>Gloeophyllales</taxon>
        <taxon>Gloeophyllaceae</taxon>
        <taxon>Neolentinus</taxon>
    </lineage>
</organism>
<evidence type="ECO:0000313" key="3">
    <source>
        <dbReference type="Proteomes" id="UP000076761"/>
    </source>
</evidence>
<name>A0A165PUE7_9AGAM</name>
<dbReference type="EMBL" id="KV425606">
    <property type="protein sequence ID" value="KZT21514.1"/>
    <property type="molecule type" value="Genomic_DNA"/>
</dbReference>